<feature type="transmembrane region" description="Helical" evidence="5">
    <location>
        <begin position="137"/>
        <end position="158"/>
    </location>
</feature>
<protein>
    <recommendedName>
        <fullName evidence="7">O-antigen ligase-related domain-containing protein</fullName>
    </recommendedName>
</protein>
<evidence type="ECO:0000256" key="2">
    <source>
        <dbReference type="ARBA" id="ARBA00022692"/>
    </source>
</evidence>
<evidence type="ECO:0000256" key="4">
    <source>
        <dbReference type="ARBA" id="ARBA00023136"/>
    </source>
</evidence>
<accession>A0A7X0HBW5</accession>
<evidence type="ECO:0000256" key="3">
    <source>
        <dbReference type="ARBA" id="ARBA00022989"/>
    </source>
</evidence>
<dbReference type="PANTHER" id="PTHR37422">
    <property type="entry name" value="TEICHURONIC ACID BIOSYNTHESIS PROTEIN TUAE"/>
    <property type="match status" value="1"/>
</dbReference>
<reference evidence="8 9" key="1">
    <citation type="submission" date="2020-08" db="EMBL/GenBank/DDBJ databases">
        <title>Genomic Encyclopedia of Type Strains, Phase IV (KMG-IV): sequencing the most valuable type-strain genomes for metagenomic binning, comparative biology and taxonomic classification.</title>
        <authorList>
            <person name="Goeker M."/>
        </authorList>
    </citation>
    <scope>NUCLEOTIDE SEQUENCE [LARGE SCALE GENOMIC DNA]</scope>
    <source>
        <strain evidence="8 9">DSM 103725</strain>
    </source>
</reference>
<evidence type="ECO:0000256" key="1">
    <source>
        <dbReference type="ARBA" id="ARBA00004141"/>
    </source>
</evidence>
<feature type="transmembrane region" description="Helical" evidence="5">
    <location>
        <begin position="462"/>
        <end position="481"/>
    </location>
</feature>
<feature type="transmembrane region" description="Helical" evidence="5">
    <location>
        <begin position="553"/>
        <end position="575"/>
    </location>
</feature>
<dbReference type="InterPro" id="IPR007016">
    <property type="entry name" value="O-antigen_ligase-rel_domated"/>
</dbReference>
<organism evidence="8 9">
    <name type="scientific">Algisphaera agarilytica</name>
    <dbReference type="NCBI Taxonomy" id="1385975"/>
    <lineage>
        <taxon>Bacteria</taxon>
        <taxon>Pseudomonadati</taxon>
        <taxon>Planctomycetota</taxon>
        <taxon>Phycisphaerae</taxon>
        <taxon>Phycisphaerales</taxon>
        <taxon>Phycisphaeraceae</taxon>
        <taxon>Algisphaera</taxon>
    </lineage>
</organism>
<keyword evidence="4 5" id="KW-0472">Membrane</keyword>
<comment type="subcellular location">
    <subcellularLocation>
        <location evidence="1">Membrane</location>
        <topology evidence="1">Multi-pass membrane protein</topology>
    </subcellularLocation>
</comment>
<dbReference type="Pfam" id="PF04932">
    <property type="entry name" value="Wzy_C"/>
    <property type="match status" value="1"/>
</dbReference>
<feature type="chain" id="PRO_5030988719" description="O-antigen ligase-related domain-containing protein" evidence="6">
    <location>
        <begin position="18"/>
        <end position="745"/>
    </location>
</feature>
<feature type="signal peptide" evidence="6">
    <location>
        <begin position="1"/>
        <end position="17"/>
    </location>
</feature>
<dbReference type="PANTHER" id="PTHR37422:SF23">
    <property type="entry name" value="TEICHURONIC ACID BIOSYNTHESIS PROTEIN TUAE"/>
    <property type="match status" value="1"/>
</dbReference>
<feature type="domain" description="O-antigen ligase-related" evidence="7">
    <location>
        <begin position="247"/>
        <end position="394"/>
    </location>
</feature>
<evidence type="ECO:0000313" key="9">
    <source>
        <dbReference type="Proteomes" id="UP000541810"/>
    </source>
</evidence>
<dbReference type="EMBL" id="JACHGY010000001">
    <property type="protein sequence ID" value="MBB6431530.1"/>
    <property type="molecule type" value="Genomic_DNA"/>
</dbReference>
<keyword evidence="3 5" id="KW-1133">Transmembrane helix</keyword>
<keyword evidence="2 5" id="KW-0812">Transmembrane</keyword>
<feature type="transmembrane region" description="Helical" evidence="5">
    <location>
        <begin position="112"/>
        <end position="130"/>
    </location>
</feature>
<evidence type="ECO:0000313" key="8">
    <source>
        <dbReference type="EMBL" id="MBB6431530.1"/>
    </source>
</evidence>
<evidence type="ECO:0000256" key="6">
    <source>
        <dbReference type="SAM" id="SignalP"/>
    </source>
</evidence>
<feature type="transmembrane region" description="Helical" evidence="5">
    <location>
        <begin position="56"/>
        <end position="76"/>
    </location>
</feature>
<feature type="transmembrane region" description="Helical" evidence="5">
    <location>
        <begin position="263"/>
        <end position="281"/>
    </location>
</feature>
<comment type="caution">
    <text evidence="8">The sequence shown here is derived from an EMBL/GenBank/DDBJ whole genome shotgun (WGS) entry which is preliminary data.</text>
</comment>
<feature type="transmembrane region" description="Helical" evidence="5">
    <location>
        <begin position="209"/>
        <end position="230"/>
    </location>
</feature>
<feature type="transmembrane region" description="Helical" evidence="5">
    <location>
        <begin position="83"/>
        <end position="100"/>
    </location>
</feature>
<proteinExistence type="predicted"/>
<feature type="transmembrane region" description="Helical" evidence="5">
    <location>
        <begin position="511"/>
        <end position="532"/>
    </location>
</feature>
<evidence type="ECO:0000259" key="7">
    <source>
        <dbReference type="Pfam" id="PF04932"/>
    </source>
</evidence>
<feature type="transmembrane region" description="Helical" evidence="5">
    <location>
        <begin position="288"/>
        <end position="307"/>
    </location>
</feature>
<dbReference type="AlphaFoldDB" id="A0A7X0HBW5"/>
<sequence length="745" mass="78293">MKSASVAAMAVLLTAMALVPCFTPNSPVRYFESDPRIDMQGLYGDQLPELGPLGMAWLQTLTVVVAGLGIAVAVWAGARLSKAALVLASLGMAVAAFHMTKGTARWEDWTQGGAWIAASAVGVSAMHLAQHASARKWIVALVVAAALPLLAEAGWYVWVEHAMTVAVFDEDPAAMLERQGLVPGTEAAVLFERRLRFADATGTFGLSNVLASVAGAIAMLGLGVAGWSAWRSRGQGRWVLAGAAGVAAVAAFVVVGLTASKGATLALVAALGLGGLVFIGTRWKRASGLIHFATIALVLMAFASIGVRGAMGPPPASPDGFVAGAAIDGERSLLFRWHYLQAAIQIASENPLLGSGARGFADTYPSAKNPINPETVTSAHSVFTDQITMLGLGGWAWTALMLWWLWRAGGAVGRSLAAEDSSPETEPYAATRSTVWTAVGAAAVVFTITLTVRQGALFIDTALLWLLALALFITVAALLGARGGMSTTAQRVALLLAATAALVHNQIEMAFFQPAAMGILWLILGAAGARVVQSKAVVAEDAPAEAAKPPSKVSPMIAGGWGLVVLVMMGVYAAGVTHHETAMARATSALRAGNLSTTLDRLAEAQHAAGLDTRALRWRAQLVPVSQLGSVLRWIEDAVDEAKRPATFERLRASVLAELAQQLSTPEAHGATDEAFAALAEKSPYNIQDRLMWADSRWAAGEHGEAREHYRAVLELREQKYLDPADPLSPEQLERVRRALESAAP</sequence>
<feature type="transmembrane region" description="Helical" evidence="5">
    <location>
        <begin position="237"/>
        <end position="257"/>
    </location>
</feature>
<dbReference type="Proteomes" id="UP000541810">
    <property type="component" value="Unassembled WGS sequence"/>
</dbReference>
<keyword evidence="6" id="KW-0732">Signal</keyword>
<dbReference type="GO" id="GO:0016020">
    <property type="term" value="C:membrane"/>
    <property type="evidence" value="ECO:0007669"/>
    <property type="project" value="UniProtKB-SubCell"/>
</dbReference>
<feature type="transmembrane region" description="Helical" evidence="5">
    <location>
        <begin position="435"/>
        <end position="456"/>
    </location>
</feature>
<feature type="transmembrane region" description="Helical" evidence="5">
    <location>
        <begin position="387"/>
        <end position="406"/>
    </location>
</feature>
<gene>
    <name evidence="8" type="ORF">HNQ40_003336</name>
</gene>
<name>A0A7X0HBW5_9BACT</name>
<dbReference type="RefSeq" id="WP_184678991.1">
    <property type="nucleotide sequence ID" value="NZ_JACHGY010000001.1"/>
</dbReference>
<dbReference type="InterPro" id="IPR051533">
    <property type="entry name" value="WaaL-like"/>
</dbReference>
<evidence type="ECO:0000256" key="5">
    <source>
        <dbReference type="SAM" id="Phobius"/>
    </source>
</evidence>
<keyword evidence="9" id="KW-1185">Reference proteome</keyword>